<dbReference type="PANTHER" id="PTHR30024:SF42">
    <property type="entry name" value="ALIPHATIC SULFONATES-BINDING PROTEIN-RELATED"/>
    <property type="match status" value="1"/>
</dbReference>
<feature type="chain" id="PRO_5040885215" evidence="1">
    <location>
        <begin position="30"/>
        <end position="323"/>
    </location>
</feature>
<feature type="signal peptide" evidence="1">
    <location>
        <begin position="1"/>
        <end position="29"/>
    </location>
</feature>
<accession>A0A9X1M3R7</accession>
<keyword evidence="1" id="KW-0732">Signal</keyword>
<protein>
    <submittedName>
        <fullName evidence="3">ABC transporter substrate-binding protein</fullName>
    </submittedName>
</protein>
<feature type="domain" description="SsuA/THI5-like" evidence="2">
    <location>
        <begin position="53"/>
        <end position="246"/>
    </location>
</feature>
<dbReference type="PROSITE" id="PS51257">
    <property type="entry name" value="PROKAR_LIPOPROTEIN"/>
    <property type="match status" value="1"/>
</dbReference>
<reference evidence="3" key="1">
    <citation type="submission" date="2021-10" db="EMBL/GenBank/DDBJ databases">
        <title>Novel species in genus Arthrobacter.</title>
        <authorList>
            <person name="Liu Y."/>
        </authorList>
    </citation>
    <scope>NUCLEOTIDE SEQUENCE</scope>
    <source>
        <strain evidence="3">Zg-Y809</strain>
    </source>
</reference>
<evidence type="ECO:0000256" key="1">
    <source>
        <dbReference type="SAM" id="SignalP"/>
    </source>
</evidence>
<dbReference type="SUPFAM" id="SSF53850">
    <property type="entry name" value="Periplasmic binding protein-like II"/>
    <property type="match status" value="1"/>
</dbReference>
<comment type="caution">
    <text evidence="3">The sequence shown here is derived from an EMBL/GenBank/DDBJ whole genome shotgun (WGS) entry which is preliminary data.</text>
</comment>
<organism evidence="3 4">
    <name type="scientific">Arthrobacter gengyunqii</name>
    <dbReference type="NCBI Taxonomy" id="2886940"/>
    <lineage>
        <taxon>Bacteria</taxon>
        <taxon>Bacillati</taxon>
        <taxon>Actinomycetota</taxon>
        <taxon>Actinomycetes</taxon>
        <taxon>Micrococcales</taxon>
        <taxon>Micrococcaceae</taxon>
        <taxon>Arthrobacter</taxon>
    </lineage>
</organism>
<dbReference type="EMBL" id="JAJFZP010000011">
    <property type="protein sequence ID" value="MCC3270392.1"/>
    <property type="molecule type" value="Genomic_DNA"/>
</dbReference>
<dbReference type="Pfam" id="PF09084">
    <property type="entry name" value="NMT1"/>
    <property type="match status" value="1"/>
</dbReference>
<evidence type="ECO:0000259" key="2">
    <source>
        <dbReference type="Pfam" id="PF09084"/>
    </source>
</evidence>
<name>A0A9X1M3R7_9MICC</name>
<dbReference type="AlphaFoldDB" id="A0A9X1M3R7"/>
<dbReference type="CDD" id="cd01008">
    <property type="entry name" value="PBP2_NrtA_SsuA_CpmA_like"/>
    <property type="match status" value="1"/>
</dbReference>
<dbReference type="Proteomes" id="UP001139264">
    <property type="component" value="Unassembled WGS sequence"/>
</dbReference>
<evidence type="ECO:0000313" key="4">
    <source>
        <dbReference type="Proteomes" id="UP001139264"/>
    </source>
</evidence>
<dbReference type="InterPro" id="IPR015168">
    <property type="entry name" value="SsuA/THI5"/>
</dbReference>
<dbReference type="Gene3D" id="3.40.190.10">
    <property type="entry name" value="Periplasmic binding protein-like II"/>
    <property type="match status" value="2"/>
</dbReference>
<dbReference type="PANTHER" id="PTHR30024">
    <property type="entry name" value="ALIPHATIC SULFONATES-BINDING PROTEIN-RELATED"/>
    <property type="match status" value="1"/>
</dbReference>
<evidence type="ECO:0000313" key="3">
    <source>
        <dbReference type="EMBL" id="MCC3270392.1"/>
    </source>
</evidence>
<proteinExistence type="predicted"/>
<gene>
    <name evidence="3" type="ORF">LJ751_13695</name>
</gene>
<dbReference type="RefSeq" id="WP_227908655.1">
    <property type="nucleotide sequence ID" value="NZ_CP095461.1"/>
</dbReference>
<sequence length="323" mass="33596">MKTMKTGIIAGLSVSAMVLLAGCTGETQAAAGDDRIVKVATQRQPHLFAAYAYEQFAPEGVTIEVVPMSNSTDEKNALLSGDVDFALLGVPTIIAGAAQGEEIELIASGADGGSGIIGKPGIASTADLRGKKIGYVPGSSQEIVLRLTLKAEGIDPDTDVEMINIGYAEMADALSRGDIDAFSGAEVGASIAKLAGAVSVTSPYETGIGKVNIGLATNTGVMDSDAELVEAMVETHIKATNHLLDDKQAWVGGVQSQFTFDQEVLDSAVENIWLRSSLDDEYISQVEELARQMVAIGSIDSAPVITDYLHTQFLDASATAGTP</sequence>